<dbReference type="Pfam" id="PF02007">
    <property type="entry name" value="MtrH"/>
    <property type="match status" value="1"/>
</dbReference>
<dbReference type="InterPro" id="IPR028342">
    <property type="entry name" value="MtrH"/>
</dbReference>
<evidence type="ECO:0000256" key="1">
    <source>
        <dbReference type="ARBA" id="ARBA00022603"/>
    </source>
</evidence>
<evidence type="ECO:0000313" key="4">
    <source>
        <dbReference type="Proteomes" id="UP000069850"/>
    </source>
</evidence>
<reference evidence="3 4" key="1">
    <citation type="submission" date="2016-01" db="EMBL/GenBank/DDBJ databases">
        <authorList>
            <person name="Manzoor S."/>
        </authorList>
    </citation>
    <scope>NUCLEOTIDE SEQUENCE [LARGE SCALE GENOMIC DNA]</scope>
    <source>
        <strain evidence="3">Methanoculleus sp MAB1</strain>
    </source>
</reference>
<dbReference type="GO" id="GO:0006730">
    <property type="term" value="P:one-carbon metabolic process"/>
    <property type="evidence" value="ECO:0007669"/>
    <property type="project" value="InterPro"/>
</dbReference>
<dbReference type="InterPro" id="IPR023467">
    <property type="entry name" value="MeTrfase_MtrH/MtxH"/>
</dbReference>
<dbReference type="GO" id="GO:0032259">
    <property type="term" value="P:methylation"/>
    <property type="evidence" value="ECO:0007669"/>
    <property type="project" value="UniProtKB-KW"/>
</dbReference>
<evidence type="ECO:0000313" key="3">
    <source>
        <dbReference type="EMBL" id="CVK33457.1"/>
    </source>
</evidence>
<accession>A0A0X3BN02</accession>
<dbReference type="PIRSF" id="PIRSF004960">
    <property type="entry name" value="MtrH_MtxH"/>
    <property type="match status" value="1"/>
</dbReference>
<dbReference type="AlphaFoldDB" id="A0A0X3BN02"/>
<dbReference type="NCBIfam" id="TIGR01114">
    <property type="entry name" value="mtrH"/>
    <property type="match status" value="1"/>
</dbReference>
<name>A0A0X3BN02_9EURY</name>
<evidence type="ECO:0000256" key="2">
    <source>
        <dbReference type="ARBA" id="ARBA00022679"/>
    </source>
</evidence>
<dbReference type="KEGG" id="mema:MMAB1_2244"/>
<proteinExistence type="predicted"/>
<dbReference type="RefSeq" id="WP_062264473.1">
    <property type="nucleotide sequence ID" value="NZ_LT158599.1"/>
</dbReference>
<dbReference type="OrthoDB" id="18811at2157"/>
<keyword evidence="1 3" id="KW-0489">Methyltransferase</keyword>
<protein>
    <submittedName>
        <fullName evidence="3">Tetrahydromethanopterin S-methyltransferase subunit H</fullName>
        <ecNumber evidence="3">2.1.1.86</ecNumber>
    </submittedName>
</protein>
<dbReference type="GeneID" id="27137937"/>
<sequence length="345" mass="37314">MFKFEKEQTVHDFNGTMIGGQPGEYPTVLGASIFYNKHEVVLDDHTGKIDKPTAEALWNRCQELSDITGIPHFIQIIAEYPEAFDSYIDWFCSIDDKTAFLMDSSVPTALAHACEYVTEAGVADRAIYNSINGSITPENIEALAKSDVTAAIVLAFNPADPSVAGREKVLVEGGVAGQELGMLEIAEKCGITRPILDTAATPLGLGSGGSYREILACKAIHGQPTGGAYHNMTVSWTWLKRWKGTKKTPSQQLAGLEGKDALIEQLTRHYLGGTDGLRQAAWSAPDIGCNMIATTLGADLIMYGPIENVEAMITAQAYVDIVVLEAVRDLGIEPQVDTHPLFKLV</sequence>
<keyword evidence="2 3" id="KW-0808">Transferase</keyword>
<organism evidence="3 4">
    <name type="scientific">Methanoculleus bourgensis</name>
    <dbReference type="NCBI Taxonomy" id="83986"/>
    <lineage>
        <taxon>Archaea</taxon>
        <taxon>Methanobacteriati</taxon>
        <taxon>Methanobacteriota</taxon>
        <taxon>Stenosarchaea group</taxon>
        <taxon>Methanomicrobia</taxon>
        <taxon>Methanomicrobiales</taxon>
        <taxon>Methanomicrobiaceae</taxon>
        <taxon>Methanoculleus</taxon>
    </lineage>
</organism>
<dbReference type="EMBL" id="LT158599">
    <property type="protein sequence ID" value="CVK33457.1"/>
    <property type="molecule type" value="Genomic_DNA"/>
</dbReference>
<dbReference type="EC" id="2.1.1.86" evidence="3"/>
<dbReference type="GO" id="GO:0008168">
    <property type="term" value="F:methyltransferase activity"/>
    <property type="evidence" value="ECO:0007669"/>
    <property type="project" value="UniProtKB-KW"/>
</dbReference>
<dbReference type="Proteomes" id="UP000069850">
    <property type="component" value="Chromosome 1"/>
</dbReference>
<gene>
    <name evidence="3" type="primary">mtrH</name>
    <name evidence="3" type="ORF">MMAB1_2244</name>
</gene>